<reference evidence="1 2" key="1">
    <citation type="submission" date="2013-08" db="EMBL/GenBank/DDBJ databases">
        <title>An opportunistic ruminal bacterium that causes liver abscesses in cattle.</title>
        <authorList>
            <person name="Benahmed F.H."/>
            <person name="Rasmussen M."/>
            <person name="Harbottle H."/>
            <person name="Soppet D."/>
            <person name="Nagaraja T.G."/>
            <person name="Davidson M."/>
        </authorList>
    </citation>
    <scope>NUCLEOTIDE SEQUENCE [LARGE SCALE GENOMIC DNA]</scope>
    <source>
        <strain evidence="1 2">B35</strain>
    </source>
</reference>
<dbReference type="EMBL" id="AUZI01000013">
    <property type="protein sequence ID" value="KID49245.1"/>
    <property type="molecule type" value="Genomic_DNA"/>
</dbReference>
<protein>
    <submittedName>
        <fullName evidence="1">Uncharacterized protein</fullName>
    </submittedName>
</protein>
<comment type="caution">
    <text evidence="1">The sequence shown here is derived from an EMBL/GenBank/DDBJ whole genome shotgun (WGS) entry which is preliminary data.</text>
</comment>
<name>A0A0B4EQJ6_9FUSO</name>
<evidence type="ECO:0000313" key="1">
    <source>
        <dbReference type="EMBL" id="KID49245.1"/>
    </source>
</evidence>
<accession>A0A0B4EQJ6</accession>
<dbReference type="AlphaFoldDB" id="A0A0B4EQJ6"/>
<dbReference type="Proteomes" id="UP000031184">
    <property type="component" value="Unassembled WGS sequence"/>
</dbReference>
<sequence>MGEVTVGIKIVKQSLIFFKKGNRSKCIFLNMVLEEEDCSH</sequence>
<organism evidence="1 2">
    <name type="scientific">Fusobacterium necrophorum subsp. funduliforme B35</name>
    <dbReference type="NCBI Taxonomy" id="1226633"/>
    <lineage>
        <taxon>Bacteria</taxon>
        <taxon>Fusobacteriati</taxon>
        <taxon>Fusobacteriota</taxon>
        <taxon>Fusobacteriia</taxon>
        <taxon>Fusobacteriales</taxon>
        <taxon>Fusobacteriaceae</taxon>
        <taxon>Fusobacterium</taxon>
    </lineage>
</organism>
<gene>
    <name evidence="1" type="ORF">C095_05865</name>
</gene>
<dbReference type="PATRIC" id="fig|1226633.4.peg.1182"/>
<evidence type="ECO:0000313" key="2">
    <source>
        <dbReference type="Proteomes" id="UP000031184"/>
    </source>
</evidence>
<proteinExistence type="predicted"/>